<sequence>MNWNKKWAELRKIDREEDLQLFSIPAVFYFISRSRNESVNPDIKESEKRGAIMTNLIKYLLVDDFDEKRHFALSKLFYKKVCRLNILNYNSDLKNKTNIDYFLRKNINYILLIVGNKQKKIQLIVNWMNRFKQINRIKFILLF</sequence>
<protein>
    <submittedName>
        <fullName evidence="1">Uncharacterized protein</fullName>
    </submittedName>
</protein>
<organism evidence="1 2">
    <name type="scientific">Meloidogyne graminicola</name>
    <dbReference type="NCBI Taxonomy" id="189291"/>
    <lineage>
        <taxon>Eukaryota</taxon>
        <taxon>Metazoa</taxon>
        <taxon>Ecdysozoa</taxon>
        <taxon>Nematoda</taxon>
        <taxon>Chromadorea</taxon>
        <taxon>Rhabditida</taxon>
        <taxon>Tylenchina</taxon>
        <taxon>Tylenchomorpha</taxon>
        <taxon>Tylenchoidea</taxon>
        <taxon>Meloidogynidae</taxon>
        <taxon>Meloidogyninae</taxon>
        <taxon>Meloidogyne</taxon>
    </lineage>
</organism>
<dbReference type="Proteomes" id="UP000605970">
    <property type="component" value="Unassembled WGS sequence"/>
</dbReference>
<proteinExistence type="predicted"/>
<dbReference type="EMBL" id="JABEBT010000001">
    <property type="protein sequence ID" value="KAF7640501.1"/>
    <property type="molecule type" value="Genomic_DNA"/>
</dbReference>
<dbReference type="AlphaFoldDB" id="A0A8T0A314"/>
<comment type="caution">
    <text evidence="1">The sequence shown here is derived from an EMBL/GenBank/DDBJ whole genome shotgun (WGS) entry which is preliminary data.</text>
</comment>
<name>A0A8T0A314_9BILA</name>
<evidence type="ECO:0000313" key="2">
    <source>
        <dbReference type="Proteomes" id="UP000605970"/>
    </source>
</evidence>
<keyword evidence="2" id="KW-1185">Reference proteome</keyword>
<gene>
    <name evidence="1" type="ORF">Mgra_00000324</name>
</gene>
<reference evidence="1" key="1">
    <citation type="journal article" date="2020" name="Ecol. Evol.">
        <title>Genome structure and content of the rice root-knot nematode (Meloidogyne graminicola).</title>
        <authorList>
            <person name="Phan N.T."/>
            <person name="Danchin E.G.J."/>
            <person name="Klopp C."/>
            <person name="Perfus-Barbeoch L."/>
            <person name="Kozlowski D.K."/>
            <person name="Koutsovoulos G.D."/>
            <person name="Lopez-Roques C."/>
            <person name="Bouchez O."/>
            <person name="Zahm M."/>
            <person name="Besnard G."/>
            <person name="Bellafiore S."/>
        </authorList>
    </citation>
    <scope>NUCLEOTIDE SEQUENCE</scope>
    <source>
        <strain evidence="1">VN-18</strain>
    </source>
</reference>
<accession>A0A8T0A314</accession>
<evidence type="ECO:0000313" key="1">
    <source>
        <dbReference type="EMBL" id="KAF7640501.1"/>
    </source>
</evidence>